<keyword evidence="3" id="KW-1185">Reference proteome</keyword>
<proteinExistence type="predicted"/>
<comment type="caution">
    <text evidence="2">The sequence shown here is derived from an EMBL/GenBank/DDBJ whole genome shotgun (WGS) entry which is preliminary data.</text>
</comment>
<protein>
    <submittedName>
        <fullName evidence="2">(raccoon dog) hypothetical protein</fullName>
    </submittedName>
</protein>
<gene>
    <name evidence="2" type="ORF">NYPRO_LOCUS6302</name>
</gene>
<sequence length="285" mass="28822">MQEKSIKGALAGVTKGEVLGECEVQESVQSSRLELGKSKEVNGDARNRGASRQGAPNVEAGGCSPLTAAGGRLRCRGPRGAPQRPGRARSREPRRPRGLLRGRAARVLQVWRRGLPGRGLVGAARGAGPGVLGGRPGRCARAGTAAARACSVGRCGGGGGGGGGGGCGGAGHGCGWRAGVAPRGAGGGDREKRGWGRRRRMVAVAWAADCVPGARVGVGGGGGGGGGAPGRVVLRVGQDDVHDRSAGARCSGNADCVSNLDLFQKAFFLKNILFIYLRKSVHKRA</sequence>
<evidence type="ECO:0000313" key="3">
    <source>
        <dbReference type="Proteomes" id="UP000645828"/>
    </source>
</evidence>
<accession>A0A811YDN1</accession>
<dbReference type="AlphaFoldDB" id="A0A811YDN1"/>
<feature type="compositionally biased region" description="Basic and acidic residues" evidence="1">
    <location>
        <begin position="34"/>
        <end position="47"/>
    </location>
</feature>
<dbReference type="Proteomes" id="UP000645828">
    <property type="component" value="Unassembled WGS sequence"/>
</dbReference>
<reference evidence="2" key="1">
    <citation type="submission" date="2020-12" db="EMBL/GenBank/DDBJ databases">
        <authorList>
            <consortium name="Molecular Ecology Group"/>
        </authorList>
    </citation>
    <scope>NUCLEOTIDE SEQUENCE</scope>
    <source>
        <strain evidence="2">TBG_1078</strain>
    </source>
</reference>
<evidence type="ECO:0000313" key="2">
    <source>
        <dbReference type="EMBL" id="CAD7673507.1"/>
    </source>
</evidence>
<dbReference type="EMBL" id="CAJHUB010000671">
    <property type="protein sequence ID" value="CAD7673507.1"/>
    <property type="molecule type" value="Genomic_DNA"/>
</dbReference>
<name>A0A811YDN1_NYCPR</name>
<evidence type="ECO:0000256" key="1">
    <source>
        <dbReference type="SAM" id="MobiDB-lite"/>
    </source>
</evidence>
<organism evidence="2 3">
    <name type="scientific">Nyctereutes procyonoides</name>
    <name type="common">Raccoon dog</name>
    <name type="synonym">Canis procyonoides</name>
    <dbReference type="NCBI Taxonomy" id="34880"/>
    <lineage>
        <taxon>Eukaryota</taxon>
        <taxon>Metazoa</taxon>
        <taxon>Chordata</taxon>
        <taxon>Craniata</taxon>
        <taxon>Vertebrata</taxon>
        <taxon>Euteleostomi</taxon>
        <taxon>Mammalia</taxon>
        <taxon>Eutheria</taxon>
        <taxon>Laurasiatheria</taxon>
        <taxon>Carnivora</taxon>
        <taxon>Caniformia</taxon>
        <taxon>Canidae</taxon>
        <taxon>Nyctereutes</taxon>
    </lineage>
</organism>
<feature type="region of interest" description="Disordered" evidence="1">
    <location>
        <begin position="28"/>
        <end position="101"/>
    </location>
</feature>